<organism evidence="1 2">
    <name type="scientific">Teratosphaeria destructans</name>
    <dbReference type="NCBI Taxonomy" id="418781"/>
    <lineage>
        <taxon>Eukaryota</taxon>
        <taxon>Fungi</taxon>
        <taxon>Dikarya</taxon>
        <taxon>Ascomycota</taxon>
        <taxon>Pezizomycotina</taxon>
        <taxon>Dothideomycetes</taxon>
        <taxon>Dothideomycetidae</taxon>
        <taxon>Mycosphaerellales</taxon>
        <taxon>Teratosphaeriaceae</taxon>
        <taxon>Teratosphaeria</taxon>
    </lineage>
</organism>
<dbReference type="Proteomes" id="UP001138500">
    <property type="component" value="Unassembled WGS sequence"/>
</dbReference>
<accession>A0A9W7SIH6</accession>
<name>A0A9W7SIH6_9PEZI</name>
<sequence>MDCPSKSDIFHQPRCDSAFEWSVNWDWVPEVPTPESNRNRLNEANRSSLWTVNPSCSKSGMAVPSPTANLDQKMALIERKM</sequence>
<reference evidence="1 2" key="2">
    <citation type="journal article" date="2021" name="Curr. Genet.">
        <title>Genetic response to nitrogen starvation in the aggressive Eucalyptus foliar pathogen Teratosphaeria destructans.</title>
        <authorList>
            <person name="Havenga M."/>
            <person name="Wingfield B.D."/>
            <person name="Wingfield M.J."/>
            <person name="Dreyer L.L."/>
            <person name="Roets F."/>
            <person name="Aylward J."/>
        </authorList>
    </citation>
    <scope>NUCLEOTIDE SEQUENCE [LARGE SCALE GENOMIC DNA]</scope>
    <source>
        <strain evidence="1">CMW44962</strain>
    </source>
</reference>
<evidence type="ECO:0000313" key="2">
    <source>
        <dbReference type="Proteomes" id="UP001138500"/>
    </source>
</evidence>
<dbReference type="EMBL" id="RIBY02002522">
    <property type="protein sequence ID" value="KAH9810511.1"/>
    <property type="molecule type" value="Genomic_DNA"/>
</dbReference>
<comment type="caution">
    <text evidence="1">The sequence shown here is derived from an EMBL/GenBank/DDBJ whole genome shotgun (WGS) entry which is preliminary data.</text>
</comment>
<evidence type="ECO:0000313" key="1">
    <source>
        <dbReference type="EMBL" id="KAH9810511.1"/>
    </source>
</evidence>
<protein>
    <submittedName>
        <fullName evidence="1">Uncharacterized protein</fullName>
    </submittedName>
</protein>
<keyword evidence="2" id="KW-1185">Reference proteome</keyword>
<gene>
    <name evidence="1" type="ORF">Tdes44962_MAKER06045</name>
</gene>
<reference evidence="1 2" key="1">
    <citation type="journal article" date="2018" name="IMA Fungus">
        <title>IMA Genome-F 10: Nine draft genome sequences of Claviceps purpurea s.lat., including C. arundinis, C. humidiphila, and C. cf. spartinae, pseudomolecules for the pitch canker pathogen Fusarium circinatum, draft genome of Davidsoniella eucalypti, Grosmannia galeiformis, Quambalaria eucalypti, and Teratosphaeria destructans.</title>
        <authorList>
            <person name="Wingfield B.D."/>
            <person name="Liu M."/>
            <person name="Nguyen H.D."/>
            <person name="Lane F.A."/>
            <person name="Morgan S.W."/>
            <person name="De Vos L."/>
            <person name="Wilken P.M."/>
            <person name="Duong T.A."/>
            <person name="Aylward J."/>
            <person name="Coetzee M.P."/>
            <person name="Dadej K."/>
            <person name="De Beer Z.W."/>
            <person name="Findlay W."/>
            <person name="Havenga M."/>
            <person name="Kolarik M."/>
            <person name="Menzies J.G."/>
            <person name="Naidoo K."/>
            <person name="Pochopski O."/>
            <person name="Shoukouhi P."/>
            <person name="Santana Q.C."/>
            <person name="Seifert K.A."/>
            <person name="Soal N."/>
            <person name="Steenkamp E.T."/>
            <person name="Tatham C.T."/>
            <person name="van der Nest M.A."/>
            <person name="Wingfield M.J."/>
        </authorList>
    </citation>
    <scope>NUCLEOTIDE SEQUENCE [LARGE SCALE GENOMIC DNA]</scope>
    <source>
        <strain evidence="1">CMW44962</strain>
    </source>
</reference>
<proteinExistence type="predicted"/>
<dbReference type="AlphaFoldDB" id="A0A9W7SIH6"/>